<protein>
    <recommendedName>
        <fullName evidence="2">protein phosphatase methylesterase-1</fullName>
        <ecNumber evidence="2">3.1.1.89</ecNumber>
    </recommendedName>
</protein>
<keyword evidence="8" id="KW-1185">Reference proteome</keyword>
<dbReference type="PANTHER" id="PTHR14189:SF0">
    <property type="entry name" value="PROTEIN PHOSPHATASE METHYLESTERASE 1"/>
    <property type="match status" value="1"/>
</dbReference>
<evidence type="ECO:0000256" key="2">
    <source>
        <dbReference type="ARBA" id="ARBA00013111"/>
    </source>
</evidence>
<evidence type="ECO:0000256" key="4">
    <source>
        <dbReference type="ARBA" id="ARBA00022801"/>
    </source>
</evidence>
<reference evidence="7 8" key="1">
    <citation type="submission" date="2024-02" db="EMBL/GenBank/DDBJ databases">
        <authorList>
            <person name="Saticioglu I.B."/>
        </authorList>
    </citation>
    <scope>NUCLEOTIDE SEQUENCE [LARGE SCALE GENOMIC DNA]</scope>
    <source>
        <strain evidence="7 8">Mu-80</strain>
    </source>
</reference>
<dbReference type="GO" id="GO:0016787">
    <property type="term" value="F:hydrolase activity"/>
    <property type="evidence" value="ECO:0007669"/>
    <property type="project" value="UniProtKB-KW"/>
</dbReference>
<comment type="similarity">
    <text evidence="1">Belongs to the AB hydrolase superfamily.</text>
</comment>
<gene>
    <name evidence="7" type="ORF">WDU99_07255</name>
</gene>
<keyword evidence="3" id="KW-0719">Serine esterase</keyword>
<dbReference type="InterPro" id="IPR000073">
    <property type="entry name" value="AB_hydrolase_1"/>
</dbReference>
<keyword evidence="4 7" id="KW-0378">Hydrolase</keyword>
<name>A0ABU8LAQ7_9MICO</name>
<dbReference type="RefSeq" id="WP_337331779.1">
    <property type="nucleotide sequence ID" value="NZ_JBBDGM010000005.1"/>
</dbReference>
<dbReference type="InterPro" id="IPR016812">
    <property type="entry name" value="PPase_methylesterase_euk"/>
</dbReference>
<dbReference type="Pfam" id="PF12697">
    <property type="entry name" value="Abhydrolase_6"/>
    <property type="match status" value="1"/>
</dbReference>
<dbReference type="Proteomes" id="UP001371224">
    <property type="component" value="Unassembled WGS sequence"/>
</dbReference>
<dbReference type="InterPro" id="IPR029058">
    <property type="entry name" value="AB_hydrolase_fold"/>
</dbReference>
<feature type="domain" description="AB hydrolase-1" evidence="6">
    <location>
        <begin position="41"/>
        <end position="286"/>
    </location>
</feature>
<dbReference type="Gene3D" id="3.40.50.1820">
    <property type="entry name" value="alpha/beta hydrolase"/>
    <property type="match status" value="1"/>
</dbReference>
<dbReference type="EMBL" id="JBBDGM010000005">
    <property type="protein sequence ID" value="MEJ1088110.1"/>
    <property type="molecule type" value="Genomic_DNA"/>
</dbReference>
<evidence type="ECO:0000256" key="3">
    <source>
        <dbReference type="ARBA" id="ARBA00022487"/>
    </source>
</evidence>
<evidence type="ECO:0000256" key="5">
    <source>
        <dbReference type="ARBA" id="ARBA00049203"/>
    </source>
</evidence>
<evidence type="ECO:0000259" key="6">
    <source>
        <dbReference type="Pfam" id="PF12697"/>
    </source>
</evidence>
<organism evidence="7 8">
    <name type="scientific">Microbacterium bandirmense</name>
    <dbReference type="NCBI Taxonomy" id="3122050"/>
    <lineage>
        <taxon>Bacteria</taxon>
        <taxon>Bacillati</taxon>
        <taxon>Actinomycetota</taxon>
        <taxon>Actinomycetes</taxon>
        <taxon>Micrococcales</taxon>
        <taxon>Microbacteriaceae</taxon>
        <taxon>Microbacterium</taxon>
    </lineage>
</organism>
<accession>A0ABU8LAQ7</accession>
<sequence length="296" mass="31910">MSDEPDTALPGAGLLGRDFFVETDDGRMLRTMVRGEGDDLVVLEAGLGMSGLSWGPVHDRIGVHSRVVSYERAGYGASTPDTAPRDIHRLTADLLTVISAVPHRRLVLVGHSWGGAIVRSAAARLRAEGATVTGLVLVDQSDENASLYFGGAFRFGAAMQRSLLPLLARLRMLAPVMKSLVAELDEPLRTAVLQASTTVDAARETAEEYRHVVAGLTELRDNRLHLGDLPITVISGLARPKQGARQRAEIVAAHQSTVQQHPSARFVGAERSEHLIPFTEPQLIADEALVLLSRDV</sequence>
<comment type="catalytic activity">
    <reaction evidence="5">
        <text>[phosphatase 2A protein]-C-terminal L-leucine methyl ester + H2O = [phosphatase 2A protein]-C-terminal L-leucine + methanol + H(+)</text>
        <dbReference type="Rhea" id="RHEA:48548"/>
        <dbReference type="Rhea" id="RHEA-COMP:12134"/>
        <dbReference type="Rhea" id="RHEA-COMP:12135"/>
        <dbReference type="ChEBI" id="CHEBI:15377"/>
        <dbReference type="ChEBI" id="CHEBI:15378"/>
        <dbReference type="ChEBI" id="CHEBI:17790"/>
        <dbReference type="ChEBI" id="CHEBI:90516"/>
        <dbReference type="ChEBI" id="CHEBI:90517"/>
        <dbReference type="EC" id="3.1.1.89"/>
    </reaction>
</comment>
<evidence type="ECO:0000313" key="8">
    <source>
        <dbReference type="Proteomes" id="UP001371224"/>
    </source>
</evidence>
<comment type="caution">
    <text evidence="7">The sequence shown here is derived from an EMBL/GenBank/DDBJ whole genome shotgun (WGS) entry which is preliminary data.</text>
</comment>
<dbReference type="SUPFAM" id="SSF53474">
    <property type="entry name" value="alpha/beta-Hydrolases"/>
    <property type="match status" value="1"/>
</dbReference>
<proteinExistence type="inferred from homology"/>
<dbReference type="EC" id="3.1.1.89" evidence="2"/>
<evidence type="ECO:0000313" key="7">
    <source>
        <dbReference type="EMBL" id="MEJ1088110.1"/>
    </source>
</evidence>
<dbReference type="PANTHER" id="PTHR14189">
    <property type="entry name" value="PROTEIN PHOSPHATASE METHYLESTERASE-1 RELATED"/>
    <property type="match status" value="1"/>
</dbReference>
<evidence type="ECO:0000256" key="1">
    <source>
        <dbReference type="ARBA" id="ARBA00008645"/>
    </source>
</evidence>